<keyword evidence="3" id="KW-1185">Reference proteome</keyword>
<feature type="signal peptide" evidence="1">
    <location>
        <begin position="1"/>
        <end position="16"/>
    </location>
</feature>
<gene>
    <name evidence="2" type="ORF">B0J13DRAFT_646174</name>
</gene>
<dbReference type="EMBL" id="JAGMUU010000022">
    <property type="protein sequence ID" value="KAH7128026.1"/>
    <property type="molecule type" value="Genomic_DNA"/>
</dbReference>
<dbReference type="OrthoDB" id="3641682at2759"/>
<protein>
    <recommendedName>
        <fullName evidence="4">Ig-like domain-containing protein</fullName>
    </recommendedName>
</protein>
<evidence type="ECO:0000313" key="3">
    <source>
        <dbReference type="Proteomes" id="UP000717696"/>
    </source>
</evidence>
<reference evidence="2" key="1">
    <citation type="journal article" date="2021" name="Nat. Commun.">
        <title>Genetic determinants of endophytism in the Arabidopsis root mycobiome.</title>
        <authorList>
            <person name="Mesny F."/>
            <person name="Miyauchi S."/>
            <person name="Thiergart T."/>
            <person name="Pickel B."/>
            <person name="Atanasova L."/>
            <person name="Karlsson M."/>
            <person name="Huettel B."/>
            <person name="Barry K.W."/>
            <person name="Haridas S."/>
            <person name="Chen C."/>
            <person name="Bauer D."/>
            <person name="Andreopoulos W."/>
            <person name="Pangilinan J."/>
            <person name="LaButti K."/>
            <person name="Riley R."/>
            <person name="Lipzen A."/>
            <person name="Clum A."/>
            <person name="Drula E."/>
            <person name="Henrissat B."/>
            <person name="Kohler A."/>
            <person name="Grigoriev I.V."/>
            <person name="Martin F.M."/>
            <person name="Hacquard S."/>
        </authorList>
    </citation>
    <scope>NUCLEOTIDE SEQUENCE</scope>
    <source>
        <strain evidence="2">MPI-CAGE-AT-0021</strain>
    </source>
</reference>
<dbReference type="AlphaFoldDB" id="A0A9P9IPQ1"/>
<keyword evidence="1" id="KW-0732">Signal</keyword>
<evidence type="ECO:0000256" key="1">
    <source>
        <dbReference type="SAM" id="SignalP"/>
    </source>
</evidence>
<evidence type="ECO:0000313" key="2">
    <source>
        <dbReference type="EMBL" id="KAH7128026.1"/>
    </source>
</evidence>
<name>A0A9P9IPQ1_9HYPO</name>
<feature type="chain" id="PRO_5040508674" description="Ig-like domain-containing protein" evidence="1">
    <location>
        <begin position="17"/>
        <end position="339"/>
    </location>
</feature>
<organism evidence="2 3">
    <name type="scientific">Dactylonectria estremocensis</name>
    <dbReference type="NCBI Taxonomy" id="1079267"/>
    <lineage>
        <taxon>Eukaryota</taxon>
        <taxon>Fungi</taxon>
        <taxon>Dikarya</taxon>
        <taxon>Ascomycota</taxon>
        <taxon>Pezizomycotina</taxon>
        <taxon>Sordariomycetes</taxon>
        <taxon>Hypocreomycetidae</taxon>
        <taxon>Hypocreales</taxon>
        <taxon>Nectriaceae</taxon>
        <taxon>Dactylonectria</taxon>
    </lineage>
</organism>
<sequence length="339" mass="38103">MRFFFIFALFMAAALAVIEVTEVLPLDVELLWRFETRSNNTSLSVYDTESGDLVAETCRSFLEGDIPVDFSHVDKDGSGNFTVGKKTFMVDCQVETSRGPKCSRRLTPSFAVVRCSNITWYAEEYSQRDRSNCFRDVDSYTAALHAIPADKTCVVRSGDVLKSSHLSKKGYWASPKNARVDNITTKSYHHKQLSETIDCREAESCSVGKMDSESFTIGWSVTGNEVGKKFFASFGLSVTKSWTTGNTYTCNGARGQTVCIWYKTAHTSYKVRNMKPKWWGFIGPDEFEGKSYILNAPNKKNRGGGYYCVVDRCGAKGDEFWVKMGSDRYFTQFGAKDSN</sequence>
<proteinExistence type="predicted"/>
<evidence type="ECO:0008006" key="4">
    <source>
        <dbReference type="Google" id="ProtNLM"/>
    </source>
</evidence>
<accession>A0A9P9IPQ1</accession>
<comment type="caution">
    <text evidence="2">The sequence shown here is derived from an EMBL/GenBank/DDBJ whole genome shotgun (WGS) entry which is preliminary data.</text>
</comment>
<dbReference type="Proteomes" id="UP000717696">
    <property type="component" value="Unassembled WGS sequence"/>
</dbReference>